<dbReference type="AlphaFoldDB" id="A0A919T7M4"/>
<dbReference type="EMBL" id="BOQN01000024">
    <property type="protein sequence ID" value="GIM90187.1"/>
    <property type="molecule type" value="Genomic_DNA"/>
</dbReference>
<gene>
    <name evidence="3" type="ORF">Ato02nite_019800</name>
</gene>
<keyword evidence="1" id="KW-0472">Membrane</keyword>
<reference evidence="3 4" key="1">
    <citation type="submission" date="2021-03" db="EMBL/GenBank/DDBJ databases">
        <title>Whole genome shotgun sequence of Actinoplanes toevensis NBRC 105298.</title>
        <authorList>
            <person name="Komaki H."/>
            <person name="Tamura T."/>
        </authorList>
    </citation>
    <scope>NUCLEOTIDE SEQUENCE [LARGE SCALE GENOMIC DNA]</scope>
    <source>
        <strain evidence="3 4">NBRC 105298</strain>
    </source>
</reference>
<dbReference type="Proteomes" id="UP000677082">
    <property type="component" value="Unassembled WGS sequence"/>
</dbReference>
<organism evidence="3 4">
    <name type="scientific">Paractinoplanes toevensis</name>
    <dbReference type="NCBI Taxonomy" id="571911"/>
    <lineage>
        <taxon>Bacteria</taxon>
        <taxon>Bacillati</taxon>
        <taxon>Actinomycetota</taxon>
        <taxon>Actinomycetes</taxon>
        <taxon>Micromonosporales</taxon>
        <taxon>Micromonosporaceae</taxon>
        <taxon>Paractinoplanes</taxon>
    </lineage>
</organism>
<dbReference type="Pfam" id="PF06724">
    <property type="entry name" value="DUF1206"/>
    <property type="match status" value="3"/>
</dbReference>
<comment type="caution">
    <text evidence="3">The sequence shown here is derived from an EMBL/GenBank/DDBJ whole genome shotgun (WGS) entry which is preliminary data.</text>
</comment>
<feature type="domain" description="DUF1206" evidence="2">
    <location>
        <begin position="204"/>
        <end position="272"/>
    </location>
</feature>
<keyword evidence="1" id="KW-1133">Transmembrane helix</keyword>
<feature type="transmembrane region" description="Helical" evidence="1">
    <location>
        <begin position="108"/>
        <end position="126"/>
    </location>
</feature>
<feature type="transmembrane region" description="Helical" evidence="1">
    <location>
        <begin position="209"/>
        <end position="226"/>
    </location>
</feature>
<dbReference type="InterPro" id="IPR009597">
    <property type="entry name" value="DUF1206"/>
</dbReference>
<evidence type="ECO:0000259" key="2">
    <source>
        <dbReference type="Pfam" id="PF06724"/>
    </source>
</evidence>
<feature type="transmembrane region" description="Helical" evidence="1">
    <location>
        <begin position="68"/>
        <end position="87"/>
    </location>
</feature>
<feature type="transmembrane region" description="Helical" evidence="1">
    <location>
        <begin position="29"/>
        <end position="48"/>
    </location>
</feature>
<keyword evidence="4" id="KW-1185">Reference proteome</keyword>
<feature type="domain" description="DUF1206" evidence="2">
    <location>
        <begin position="27"/>
        <end position="94"/>
    </location>
</feature>
<proteinExistence type="predicted"/>
<name>A0A919T7M4_9ACTN</name>
<evidence type="ECO:0000313" key="3">
    <source>
        <dbReference type="EMBL" id="GIM90187.1"/>
    </source>
</evidence>
<evidence type="ECO:0000313" key="4">
    <source>
        <dbReference type="Proteomes" id="UP000677082"/>
    </source>
</evidence>
<sequence>MSSATSNVKHTASRAADSKPLEMVARAGFVGYGIVHLIFAWIAVQVAFGGSKQESDQSGALQSLAGNGFGKTLLVLIAIGMVGMAIWQAFEAAIGESGPQDKAAIAERVISGVRAILYLVLAWYAVNVLRGGNSSMAQNQQNKSAGIMAHSGGRWLVGFIGLVVIGVGVGIFVYGYKKKFLKHLNTQEMAPSVRKSITRLGMGGYTAKGTAYAIAGILVVVAAVNYDPEKARGLDAALKTLAGHPWGVWLLALIGLGIAAFGIYCFAQAKYRKV</sequence>
<feature type="transmembrane region" description="Helical" evidence="1">
    <location>
        <begin position="155"/>
        <end position="176"/>
    </location>
</feature>
<keyword evidence="1" id="KW-0812">Transmembrane</keyword>
<accession>A0A919T7M4</accession>
<feature type="domain" description="DUF1206" evidence="2">
    <location>
        <begin position="113"/>
        <end position="177"/>
    </location>
</feature>
<protein>
    <recommendedName>
        <fullName evidence="2">DUF1206 domain-containing protein</fullName>
    </recommendedName>
</protein>
<evidence type="ECO:0000256" key="1">
    <source>
        <dbReference type="SAM" id="Phobius"/>
    </source>
</evidence>
<feature type="transmembrane region" description="Helical" evidence="1">
    <location>
        <begin position="246"/>
        <end position="267"/>
    </location>
</feature>
<dbReference type="RefSeq" id="WP_213006124.1">
    <property type="nucleotide sequence ID" value="NZ_BOQN01000024.1"/>
</dbReference>